<evidence type="ECO:0000256" key="2">
    <source>
        <dbReference type="ARBA" id="ARBA00022692"/>
    </source>
</evidence>
<dbReference type="SUPFAM" id="SSF53756">
    <property type="entry name" value="UDP-Glycosyltransferase/glycogen phosphorylase"/>
    <property type="match status" value="1"/>
</dbReference>
<evidence type="ECO:0000256" key="4">
    <source>
        <dbReference type="ARBA" id="ARBA00022989"/>
    </source>
</evidence>
<sequence>MRITVISSTGGHWTQLNEIIKKINENKKKNDILYIVTEKNMILKNRNDIFFLKQQDRKNILFFLTMISNTIKSLYYVLKHRPNYVISTGAGVTVPYLIFAKIFKSKIIFIESFSKTRTPTITGRIIYKFADYFFIQWPTMQKIYPKAIYKGSLY</sequence>
<evidence type="ECO:0000256" key="3">
    <source>
        <dbReference type="ARBA" id="ARBA00022824"/>
    </source>
</evidence>
<keyword evidence="5 6" id="KW-0472">Membrane</keyword>
<evidence type="ECO:0000256" key="6">
    <source>
        <dbReference type="SAM" id="Phobius"/>
    </source>
</evidence>
<protein>
    <submittedName>
        <fullName evidence="7">PssD/Cps14F family polysaccharide biosynthesis glycosyltransferase</fullName>
    </submittedName>
</protein>
<dbReference type="EMBL" id="CP158453">
    <property type="protein sequence ID" value="XBX97781.1"/>
    <property type="molecule type" value="Genomic_DNA"/>
</dbReference>
<accession>A0AAU7WI26</accession>
<dbReference type="GeneID" id="93260980"/>
<comment type="subcellular location">
    <subcellularLocation>
        <location evidence="1">Endoplasmic reticulum membrane</location>
        <topology evidence="1">Single-pass membrane protein</topology>
    </subcellularLocation>
</comment>
<dbReference type="Pfam" id="PF08660">
    <property type="entry name" value="Alg14"/>
    <property type="match status" value="1"/>
</dbReference>
<dbReference type="AlphaFoldDB" id="A0AAU7WI26"/>
<keyword evidence="3" id="KW-0256">Endoplasmic reticulum</keyword>
<proteinExistence type="predicted"/>
<evidence type="ECO:0000256" key="5">
    <source>
        <dbReference type="ARBA" id="ARBA00023136"/>
    </source>
</evidence>
<keyword evidence="2 6" id="KW-0812">Transmembrane</keyword>
<feature type="transmembrane region" description="Helical" evidence="6">
    <location>
        <begin position="60"/>
        <end position="78"/>
    </location>
</feature>
<dbReference type="PANTHER" id="PTHR12154">
    <property type="entry name" value="GLYCOSYL TRANSFERASE-RELATED"/>
    <property type="match status" value="1"/>
</dbReference>
<feature type="transmembrane region" description="Helical" evidence="6">
    <location>
        <begin position="84"/>
        <end position="103"/>
    </location>
</feature>
<dbReference type="GO" id="GO:0004577">
    <property type="term" value="F:N-acetylglucosaminyldiphosphodolichol N-acetylglucosaminyltransferase activity"/>
    <property type="evidence" value="ECO:0007669"/>
    <property type="project" value="TreeGrafter"/>
</dbReference>
<keyword evidence="4 6" id="KW-1133">Transmembrane helix</keyword>
<organism evidence="7">
    <name type="scientific">Heyndrickxia faecalis</name>
    <dbReference type="NCBI Taxonomy" id="2824910"/>
    <lineage>
        <taxon>Bacteria</taxon>
        <taxon>Bacillati</taxon>
        <taxon>Bacillota</taxon>
        <taxon>Bacilli</taxon>
        <taxon>Bacillales</taxon>
        <taxon>Bacillaceae</taxon>
        <taxon>Heyndrickxia</taxon>
    </lineage>
</organism>
<reference evidence="7" key="1">
    <citation type="submission" date="2024-06" db="EMBL/GenBank/DDBJ databases">
        <authorList>
            <person name="Huang C.H."/>
            <person name="Ting Y.S."/>
            <person name="Cheng Y.H."/>
        </authorList>
    </citation>
    <scope>NUCLEOTIDE SEQUENCE</scope>
    <source>
        <strain evidence="7">TCI803</strain>
    </source>
</reference>
<evidence type="ECO:0000313" key="7">
    <source>
        <dbReference type="EMBL" id="XBX97781.1"/>
    </source>
</evidence>
<dbReference type="GO" id="GO:0006488">
    <property type="term" value="P:dolichol-linked oligosaccharide biosynthetic process"/>
    <property type="evidence" value="ECO:0007669"/>
    <property type="project" value="InterPro"/>
</dbReference>
<dbReference type="Gene3D" id="3.40.50.2000">
    <property type="entry name" value="Glycogen Phosphorylase B"/>
    <property type="match status" value="1"/>
</dbReference>
<evidence type="ECO:0000256" key="1">
    <source>
        <dbReference type="ARBA" id="ARBA00004389"/>
    </source>
</evidence>
<dbReference type="RefSeq" id="WP_258922023.1">
    <property type="nucleotide sequence ID" value="NZ_CP158453.1"/>
</dbReference>
<dbReference type="NCBIfam" id="NF041549">
    <property type="entry name" value="PssD"/>
    <property type="match status" value="1"/>
</dbReference>
<gene>
    <name evidence="7" type="primary">pssD</name>
    <name evidence="7" type="ORF">ABR335_15225</name>
</gene>
<dbReference type="PANTHER" id="PTHR12154:SF4">
    <property type="entry name" value="UDP-N-ACETYLGLUCOSAMINE TRANSFERASE SUBUNIT ALG14 HOMOLOG"/>
    <property type="match status" value="1"/>
</dbReference>
<name>A0AAU7WI26_9BACI</name>
<dbReference type="InterPro" id="IPR013969">
    <property type="entry name" value="Oligosacch_biosynth_Alg14"/>
</dbReference>